<dbReference type="Gene3D" id="3.30.40.10">
    <property type="entry name" value="Zinc/RING finger domain, C3HC4 (zinc finger)"/>
    <property type="match status" value="1"/>
</dbReference>
<dbReference type="AlphaFoldDB" id="A0A5J5A3P6"/>
<sequence length="459" mass="51876">MPQATFQVDQDIYREKISTAIIRHNYLFMFVEHEGIRDLHNFLNPIVKPITRNTTKSDVLKLYKREKDKLKHVIESIPSRICLTSNLWSSIETDGYLTLTAHYMDENWILQKKILSFHHMPPPHSGPILAEKVIHLLKEWGIEKKVFSLTLDNAKYNDGLIDVLKCHLYLTDTLFCGGEFFHVRCGVHILNLIVQASLKVIDEAVNKIRESVKYVRDIEGRKIKFVKCIAQLSLSCSKKFSMIQGLNEGTKNKLPVIVTATLNLPEFASATKDKELEINIPLIVSGCSIECSPSLRMPKAISITFTVNLVRYLKLMVMMALTHLGLLTTPEEAFSSENSTIYVVMLDGSSPSLVPIPVHVVTAAIKKKLPVLQYGDYLLEKRIQNEEEEKACSVCLDSIESSHEIRELCNCCHVFHRECLDSWVDEGQVTCPLCRSMLLSPKGFLNLSSCAVGGEEQVG</sequence>
<keyword evidence="1" id="KW-0479">Metal-binding</keyword>
<evidence type="ECO:0000313" key="6">
    <source>
        <dbReference type="EMBL" id="KAA8525070.1"/>
    </source>
</evidence>
<dbReference type="InterPro" id="IPR001841">
    <property type="entry name" value="Znf_RING"/>
</dbReference>
<organism evidence="6 7">
    <name type="scientific">Nyssa sinensis</name>
    <dbReference type="NCBI Taxonomy" id="561372"/>
    <lineage>
        <taxon>Eukaryota</taxon>
        <taxon>Viridiplantae</taxon>
        <taxon>Streptophyta</taxon>
        <taxon>Embryophyta</taxon>
        <taxon>Tracheophyta</taxon>
        <taxon>Spermatophyta</taxon>
        <taxon>Magnoliopsida</taxon>
        <taxon>eudicotyledons</taxon>
        <taxon>Gunneridae</taxon>
        <taxon>Pentapetalae</taxon>
        <taxon>asterids</taxon>
        <taxon>Cornales</taxon>
        <taxon>Nyssaceae</taxon>
        <taxon>Nyssa</taxon>
    </lineage>
</organism>
<evidence type="ECO:0000256" key="1">
    <source>
        <dbReference type="ARBA" id="ARBA00022723"/>
    </source>
</evidence>
<dbReference type="OrthoDB" id="1873329at2759"/>
<evidence type="ECO:0000256" key="3">
    <source>
        <dbReference type="ARBA" id="ARBA00022833"/>
    </source>
</evidence>
<dbReference type="EMBL" id="CM018046">
    <property type="protein sequence ID" value="KAA8525070.1"/>
    <property type="molecule type" value="Genomic_DNA"/>
</dbReference>
<evidence type="ECO:0000256" key="2">
    <source>
        <dbReference type="ARBA" id="ARBA00022771"/>
    </source>
</evidence>
<dbReference type="SUPFAM" id="SSF57850">
    <property type="entry name" value="RING/U-box"/>
    <property type="match status" value="1"/>
</dbReference>
<evidence type="ECO:0000259" key="5">
    <source>
        <dbReference type="PROSITE" id="PS50089"/>
    </source>
</evidence>
<dbReference type="GO" id="GO:0008270">
    <property type="term" value="F:zinc ion binding"/>
    <property type="evidence" value="ECO:0007669"/>
    <property type="project" value="UniProtKB-KW"/>
</dbReference>
<keyword evidence="7" id="KW-1185">Reference proteome</keyword>
<dbReference type="PROSITE" id="PS50089">
    <property type="entry name" value="ZF_RING_2"/>
    <property type="match status" value="1"/>
</dbReference>
<feature type="domain" description="RING-type" evidence="5">
    <location>
        <begin position="392"/>
        <end position="435"/>
    </location>
</feature>
<keyword evidence="3" id="KW-0862">Zinc</keyword>
<protein>
    <recommendedName>
        <fullName evidence="5">RING-type domain-containing protein</fullName>
    </recommendedName>
</protein>
<evidence type="ECO:0000256" key="4">
    <source>
        <dbReference type="PROSITE-ProRule" id="PRU00175"/>
    </source>
</evidence>
<name>A0A5J5A3P6_9ASTE</name>
<dbReference type="InterPro" id="IPR052035">
    <property type="entry name" value="ZnF_BED_domain_contain"/>
</dbReference>
<dbReference type="SUPFAM" id="SSF53098">
    <property type="entry name" value="Ribonuclease H-like"/>
    <property type="match status" value="1"/>
</dbReference>
<gene>
    <name evidence="6" type="ORF">F0562_007066</name>
</gene>
<dbReference type="PANTHER" id="PTHR46481:SF6">
    <property type="entry name" value="ZINC FINGER BED DOMAIN-CONTAINING PROTEIN RICESLEEPER 2-LIKE"/>
    <property type="match status" value="1"/>
</dbReference>
<dbReference type="Pfam" id="PF13639">
    <property type="entry name" value="zf-RING_2"/>
    <property type="match status" value="1"/>
</dbReference>
<dbReference type="SMART" id="SM00184">
    <property type="entry name" value="RING"/>
    <property type="match status" value="1"/>
</dbReference>
<dbReference type="Proteomes" id="UP000325577">
    <property type="component" value="Linkage Group LG3"/>
</dbReference>
<proteinExistence type="predicted"/>
<dbReference type="InterPro" id="IPR013083">
    <property type="entry name" value="Znf_RING/FYVE/PHD"/>
</dbReference>
<dbReference type="InterPro" id="IPR011016">
    <property type="entry name" value="Znf_RING-CH"/>
</dbReference>
<evidence type="ECO:0000313" key="7">
    <source>
        <dbReference type="Proteomes" id="UP000325577"/>
    </source>
</evidence>
<keyword evidence="2 4" id="KW-0863">Zinc-finger</keyword>
<accession>A0A5J5A3P6</accession>
<dbReference type="PANTHER" id="PTHR46481">
    <property type="entry name" value="ZINC FINGER BED DOMAIN-CONTAINING PROTEIN 4"/>
    <property type="match status" value="1"/>
</dbReference>
<dbReference type="InterPro" id="IPR012337">
    <property type="entry name" value="RNaseH-like_sf"/>
</dbReference>
<dbReference type="SMART" id="SM00744">
    <property type="entry name" value="RINGv"/>
    <property type="match status" value="1"/>
</dbReference>
<reference evidence="6 7" key="1">
    <citation type="submission" date="2019-09" db="EMBL/GenBank/DDBJ databases">
        <title>A chromosome-level genome assembly of the Chinese tupelo Nyssa sinensis.</title>
        <authorList>
            <person name="Yang X."/>
            <person name="Kang M."/>
            <person name="Yang Y."/>
            <person name="Xiong H."/>
            <person name="Wang M."/>
            <person name="Zhang Z."/>
            <person name="Wang Z."/>
            <person name="Wu H."/>
            <person name="Ma T."/>
            <person name="Liu J."/>
            <person name="Xi Z."/>
        </authorList>
    </citation>
    <scope>NUCLEOTIDE SEQUENCE [LARGE SCALE GENOMIC DNA]</scope>
    <source>
        <strain evidence="6">J267</strain>
        <tissue evidence="6">Leaf</tissue>
    </source>
</reference>